<evidence type="ECO:0000313" key="1">
    <source>
        <dbReference type="EMBL" id="KKK49610.1"/>
    </source>
</evidence>
<dbReference type="AlphaFoldDB" id="A0A0F8WMX4"/>
<reference evidence="1" key="1">
    <citation type="journal article" date="2015" name="Nature">
        <title>Complex archaea that bridge the gap between prokaryotes and eukaryotes.</title>
        <authorList>
            <person name="Spang A."/>
            <person name="Saw J.H."/>
            <person name="Jorgensen S.L."/>
            <person name="Zaremba-Niedzwiedzka K."/>
            <person name="Martijn J."/>
            <person name="Lind A.E."/>
            <person name="van Eijk R."/>
            <person name="Schleper C."/>
            <person name="Guy L."/>
            <person name="Ettema T.J."/>
        </authorList>
    </citation>
    <scope>NUCLEOTIDE SEQUENCE</scope>
</reference>
<gene>
    <name evidence="1" type="ORF">LCGC14_3133340</name>
</gene>
<protein>
    <submittedName>
        <fullName evidence="1">Uncharacterized protein</fullName>
    </submittedName>
</protein>
<feature type="non-terminal residue" evidence="1">
    <location>
        <position position="199"/>
    </location>
</feature>
<dbReference type="EMBL" id="LAZR01068453">
    <property type="protein sequence ID" value="KKK49610.1"/>
    <property type="molecule type" value="Genomic_DNA"/>
</dbReference>
<comment type="caution">
    <text evidence="1">The sequence shown here is derived from an EMBL/GenBank/DDBJ whole genome shotgun (WGS) entry which is preliminary data.</text>
</comment>
<name>A0A0F8WMX4_9ZZZZ</name>
<accession>A0A0F8WMX4</accession>
<sequence length="199" mass="20960">MYEVTLAPTKDTLELSRAVQTELAKVGEVLSTYTEIPIPQMHVEPAKPREGMLRYSDGVDWDPVGTGVPTFVAYTGGAWRNLQFGGSGGVTSVFGRTGDVVALQADYDSFFLTPAEGGALYEPLDATILRQADVKNSIEFDVAALQLVGDLSAPGNNQVYGTDGVGAKGWKADPSGGGLDPAAAEEITGGWLFSTIATR</sequence>
<proteinExistence type="predicted"/>
<organism evidence="1">
    <name type="scientific">marine sediment metagenome</name>
    <dbReference type="NCBI Taxonomy" id="412755"/>
    <lineage>
        <taxon>unclassified sequences</taxon>
        <taxon>metagenomes</taxon>
        <taxon>ecological metagenomes</taxon>
    </lineage>
</organism>